<keyword evidence="3" id="KW-0274">FAD</keyword>
<dbReference type="AlphaFoldDB" id="A0A0C3DBW2"/>
<dbReference type="EMBL" id="KN822166">
    <property type="protein sequence ID" value="KIM53904.1"/>
    <property type="molecule type" value="Genomic_DNA"/>
</dbReference>
<evidence type="ECO:0000256" key="1">
    <source>
        <dbReference type="ARBA" id="ARBA00007992"/>
    </source>
</evidence>
<dbReference type="InParanoid" id="A0A0C3DBW2"/>
<dbReference type="GO" id="GO:0004497">
    <property type="term" value="F:monooxygenase activity"/>
    <property type="evidence" value="ECO:0007669"/>
    <property type="project" value="UniProtKB-KW"/>
</dbReference>
<organism evidence="7 8">
    <name type="scientific">Scleroderma citrinum Foug A</name>
    <dbReference type="NCBI Taxonomy" id="1036808"/>
    <lineage>
        <taxon>Eukaryota</taxon>
        <taxon>Fungi</taxon>
        <taxon>Dikarya</taxon>
        <taxon>Basidiomycota</taxon>
        <taxon>Agaricomycotina</taxon>
        <taxon>Agaricomycetes</taxon>
        <taxon>Agaricomycetidae</taxon>
        <taxon>Boletales</taxon>
        <taxon>Sclerodermatineae</taxon>
        <taxon>Sclerodermataceae</taxon>
        <taxon>Scleroderma</taxon>
    </lineage>
</organism>
<proteinExistence type="inferred from homology"/>
<dbReference type="STRING" id="1036808.A0A0C3DBW2"/>
<dbReference type="Proteomes" id="UP000053989">
    <property type="component" value="Unassembled WGS sequence"/>
</dbReference>
<dbReference type="PANTHER" id="PTHR13789:SF147">
    <property type="entry name" value="PUTATIVE (AFU_ORTHOLOGUE AFUA_2G01950)-RELATED"/>
    <property type="match status" value="1"/>
</dbReference>
<keyword evidence="8" id="KW-1185">Reference proteome</keyword>
<keyword evidence="5" id="KW-0503">Monooxygenase</keyword>
<name>A0A0C3DBW2_9AGAM</name>
<dbReference type="OrthoDB" id="1878542at2759"/>
<dbReference type="Pfam" id="PF01494">
    <property type="entry name" value="FAD_binding_3"/>
    <property type="match status" value="1"/>
</dbReference>
<dbReference type="InterPro" id="IPR036188">
    <property type="entry name" value="FAD/NAD-bd_sf"/>
</dbReference>
<reference evidence="7 8" key="1">
    <citation type="submission" date="2014-04" db="EMBL/GenBank/DDBJ databases">
        <authorList>
            <consortium name="DOE Joint Genome Institute"/>
            <person name="Kuo A."/>
            <person name="Kohler A."/>
            <person name="Nagy L.G."/>
            <person name="Floudas D."/>
            <person name="Copeland A."/>
            <person name="Barry K.W."/>
            <person name="Cichocki N."/>
            <person name="Veneault-Fourrey C."/>
            <person name="LaButti K."/>
            <person name="Lindquist E.A."/>
            <person name="Lipzen A."/>
            <person name="Lundell T."/>
            <person name="Morin E."/>
            <person name="Murat C."/>
            <person name="Sun H."/>
            <person name="Tunlid A."/>
            <person name="Henrissat B."/>
            <person name="Grigoriev I.V."/>
            <person name="Hibbett D.S."/>
            <person name="Martin F."/>
            <person name="Nordberg H.P."/>
            <person name="Cantor M.N."/>
            <person name="Hua S.X."/>
        </authorList>
    </citation>
    <scope>NUCLEOTIDE SEQUENCE [LARGE SCALE GENOMIC DNA]</scope>
    <source>
        <strain evidence="7 8">Foug A</strain>
    </source>
</reference>
<dbReference type="InterPro" id="IPR002938">
    <property type="entry name" value="FAD-bd"/>
</dbReference>
<evidence type="ECO:0000256" key="5">
    <source>
        <dbReference type="ARBA" id="ARBA00023033"/>
    </source>
</evidence>
<evidence type="ECO:0000256" key="4">
    <source>
        <dbReference type="ARBA" id="ARBA00023002"/>
    </source>
</evidence>
<comment type="similarity">
    <text evidence="1">Belongs to the paxM FAD-dependent monooxygenase family.</text>
</comment>
<dbReference type="Gene3D" id="3.50.50.60">
    <property type="entry name" value="FAD/NAD(P)-binding domain"/>
    <property type="match status" value="1"/>
</dbReference>
<feature type="domain" description="FAD-binding" evidence="6">
    <location>
        <begin position="10"/>
        <end position="364"/>
    </location>
</feature>
<dbReference type="GO" id="GO:0071949">
    <property type="term" value="F:FAD binding"/>
    <property type="evidence" value="ECO:0007669"/>
    <property type="project" value="InterPro"/>
</dbReference>
<evidence type="ECO:0000259" key="6">
    <source>
        <dbReference type="Pfam" id="PF01494"/>
    </source>
</evidence>
<dbReference type="PRINTS" id="PR00420">
    <property type="entry name" value="RNGMNOXGNASE"/>
</dbReference>
<sequence length="453" mass="51098">MSSNNVPLRIEVIIVGAGLCSVATAFRLCQLGHQVHVIDKGGPNERQGGVYSTPNLTKCLVQWGLLKEVQKLSVPARAARFISLDSGEITGYLEWEENVIHETGADYLLMGHQDLWNIIYDEAVAAGALFSFNTLVTSVEADPPRVRLENGQMLHTDIIIGADGPRSIVREAVTPGETYNEKPEGHCVYVATVSRDLFKHDEELYEFTAFHPERPEFNFWTGDGRHGAFFLVGGEDAVAIHLFLNEEITEGRVTEDIASDGMMVPIEALNISGEPKLQRMLKYVPELIRKRMYRREFLEDWVDRSGRLVLMSEAAYPILPYSPQSGSLQIEDAAVLTTLLAKLKTKDQIPNLLSAFQEIRQSRALTLYNKEYKAIEWFGIPPGEARNARDDVLRAMVDSGRKGWDESKLKWQWEEIAEVFGYHAIEAAEDWWVVWGMMRERSEVADAWGTITP</sequence>
<dbReference type="SUPFAM" id="SSF51905">
    <property type="entry name" value="FAD/NAD(P)-binding domain"/>
    <property type="match status" value="1"/>
</dbReference>
<protein>
    <recommendedName>
        <fullName evidence="6">FAD-binding domain-containing protein</fullName>
    </recommendedName>
</protein>
<dbReference type="PANTHER" id="PTHR13789">
    <property type="entry name" value="MONOOXYGENASE"/>
    <property type="match status" value="1"/>
</dbReference>
<keyword evidence="2" id="KW-0285">Flavoprotein</keyword>
<reference evidence="8" key="2">
    <citation type="submission" date="2015-01" db="EMBL/GenBank/DDBJ databases">
        <title>Evolutionary Origins and Diversification of the Mycorrhizal Mutualists.</title>
        <authorList>
            <consortium name="DOE Joint Genome Institute"/>
            <consortium name="Mycorrhizal Genomics Consortium"/>
            <person name="Kohler A."/>
            <person name="Kuo A."/>
            <person name="Nagy L.G."/>
            <person name="Floudas D."/>
            <person name="Copeland A."/>
            <person name="Barry K.W."/>
            <person name="Cichocki N."/>
            <person name="Veneault-Fourrey C."/>
            <person name="LaButti K."/>
            <person name="Lindquist E.A."/>
            <person name="Lipzen A."/>
            <person name="Lundell T."/>
            <person name="Morin E."/>
            <person name="Murat C."/>
            <person name="Riley R."/>
            <person name="Ohm R."/>
            <person name="Sun H."/>
            <person name="Tunlid A."/>
            <person name="Henrissat B."/>
            <person name="Grigoriev I.V."/>
            <person name="Hibbett D.S."/>
            <person name="Martin F."/>
        </authorList>
    </citation>
    <scope>NUCLEOTIDE SEQUENCE [LARGE SCALE GENOMIC DNA]</scope>
    <source>
        <strain evidence="8">Foug A</strain>
    </source>
</reference>
<dbReference type="HOGENOM" id="CLU_009665_19_3_1"/>
<keyword evidence="4" id="KW-0560">Oxidoreductase</keyword>
<evidence type="ECO:0000313" key="8">
    <source>
        <dbReference type="Proteomes" id="UP000053989"/>
    </source>
</evidence>
<evidence type="ECO:0000256" key="3">
    <source>
        <dbReference type="ARBA" id="ARBA00022827"/>
    </source>
</evidence>
<gene>
    <name evidence="7" type="ORF">SCLCIDRAFT_406039</name>
</gene>
<evidence type="ECO:0000256" key="2">
    <source>
        <dbReference type="ARBA" id="ARBA00022630"/>
    </source>
</evidence>
<accession>A0A0C3DBW2</accession>
<dbReference type="InterPro" id="IPR050493">
    <property type="entry name" value="FAD-dep_Monooxygenase_BioMet"/>
</dbReference>
<evidence type="ECO:0000313" key="7">
    <source>
        <dbReference type="EMBL" id="KIM53904.1"/>
    </source>
</evidence>